<dbReference type="InterPro" id="IPR019662">
    <property type="entry name" value="DUF2516"/>
</dbReference>
<reference evidence="3" key="3">
    <citation type="submission" date="2022-09" db="EMBL/GenBank/DDBJ databases">
        <title>The genome sequence of Rhodococcus aetherivorans N1.</title>
        <authorList>
            <person name="Jiang W."/>
        </authorList>
    </citation>
    <scope>NUCLEOTIDE SEQUENCE</scope>
    <source>
        <strain evidence="3">N1</strain>
    </source>
</reference>
<accession>A0A059MM49</accession>
<accession>N1MHX9</accession>
<protein>
    <submittedName>
        <fullName evidence="3">DUF2516 family protein</fullName>
    </submittedName>
</protein>
<gene>
    <name evidence="3" type="ORF">OCS65_09150</name>
    <name evidence="2" type="ORF">RAJCM14343_5618</name>
</gene>
<dbReference type="Pfam" id="PF10724">
    <property type="entry name" value="DUF2516"/>
    <property type="match status" value="1"/>
</dbReference>
<feature type="transmembrane region" description="Helical" evidence="1">
    <location>
        <begin position="7"/>
        <end position="30"/>
    </location>
</feature>
<reference evidence="2" key="2">
    <citation type="submission" date="2019-10" db="EMBL/GenBank/DDBJ databases">
        <title>Draft genome sequence of Rhodococcus aetherivorans JCM 14343.</title>
        <authorList>
            <person name="Inoue D."/>
            <person name="Nakazawa M."/>
            <person name="Yamamoto N."/>
            <person name="Sei K."/>
            <person name="Ike M."/>
        </authorList>
    </citation>
    <scope>NUCLEOTIDE SEQUENCE</scope>
    <source>
        <strain evidence="2">JCM 14343</strain>
    </source>
</reference>
<keyword evidence="1" id="KW-0472">Membrane</keyword>
<reference evidence="2 4" key="1">
    <citation type="journal article" date="2018" name="Biodegradation">
        <title>1,4-Dioxane degradation characteristics of Rhodococcus aetherivorans JCM 14343.</title>
        <authorList>
            <person name="Inoue D."/>
            <person name="Tsunoda T."/>
            <person name="Yamamoto N."/>
            <person name="Ike M."/>
            <person name="Sei K."/>
        </authorList>
    </citation>
    <scope>NUCLEOTIDE SEQUENCE [LARGE SCALE GENOMIC DNA]</scope>
    <source>
        <strain evidence="2 4">JCM 14343</strain>
    </source>
</reference>
<evidence type="ECO:0000313" key="5">
    <source>
        <dbReference type="Proteomes" id="UP001163947"/>
    </source>
</evidence>
<name>A0A059MM49_9NOCA</name>
<dbReference type="AlphaFoldDB" id="A0A059MM49"/>
<evidence type="ECO:0000256" key="1">
    <source>
        <dbReference type="SAM" id="Phobius"/>
    </source>
</evidence>
<proteinExistence type="predicted"/>
<evidence type="ECO:0000313" key="3">
    <source>
        <dbReference type="EMBL" id="UYF95900.1"/>
    </source>
</evidence>
<keyword evidence="1" id="KW-0812">Transmembrane</keyword>
<dbReference type="EMBL" id="CP106982">
    <property type="protein sequence ID" value="UYF95900.1"/>
    <property type="molecule type" value="Genomic_DNA"/>
</dbReference>
<evidence type="ECO:0000313" key="4">
    <source>
        <dbReference type="Proteomes" id="UP000325466"/>
    </source>
</evidence>
<dbReference type="Proteomes" id="UP000325466">
    <property type="component" value="Unassembled WGS sequence"/>
</dbReference>
<accession>A0A0F6VL70</accession>
<keyword evidence="1" id="KW-1133">Transmembrane helix</keyword>
<dbReference type="RefSeq" id="WP_006946506.1">
    <property type="nucleotide sequence ID" value="NZ_BAAAYP010000009.1"/>
</dbReference>
<dbReference type="Proteomes" id="UP001163947">
    <property type="component" value="Chromosome"/>
</dbReference>
<dbReference type="EMBL" id="BLAH01000197">
    <property type="protein sequence ID" value="GES40335.1"/>
    <property type="molecule type" value="Genomic_DNA"/>
</dbReference>
<keyword evidence="4" id="KW-1185">Reference proteome</keyword>
<evidence type="ECO:0000313" key="2">
    <source>
        <dbReference type="EMBL" id="GES40335.1"/>
    </source>
</evidence>
<feature type="transmembrane region" description="Helical" evidence="1">
    <location>
        <begin position="50"/>
        <end position="83"/>
    </location>
</feature>
<sequence length="97" mass="10645">MPNVDSLAALIIFALQIVALAGAGFALLHAVRQPAEAFPAVDKLTKPVWLGILAASLLVIFVFWGTFMMLGIIAVIAVCVYLVDVRPRVDEVQRRRW</sequence>
<organism evidence="3 5">
    <name type="scientific">Rhodococcus aetherivorans</name>
    <dbReference type="NCBI Taxonomy" id="191292"/>
    <lineage>
        <taxon>Bacteria</taxon>
        <taxon>Bacillati</taxon>
        <taxon>Actinomycetota</taxon>
        <taxon>Actinomycetes</taxon>
        <taxon>Mycobacteriales</taxon>
        <taxon>Nocardiaceae</taxon>
        <taxon>Rhodococcus</taxon>
    </lineage>
</organism>
<dbReference type="KEGG" id="rav:AAT18_19575"/>
<dbReference type="GeneID" id="83620581"/>